<reference evidence="3 4" key="2">
    <citation type="journal article" date="2004" name="Nature">
        <title>Finishing the euchromatic sequence of the human genome.</title>
        <authorList>
            <consortium name="International Human Genome Sequencing Consortium"/>
        </authorList>
    </citation>
    <scope>NUCLEOTIDE SEQUENCE [LARGE SCALE GENOMIC DNA]</scope>
</reference>
<dbReference type="EMBL" id="AL354865">
    <property type="status" value="NOT_ANNOTATED_CDS"/>
    <property type="molecule type" value="Genomic_DNA"/>
</dbReference>
<dbReference type="Bgee" id="ENSG00000204271">
    <property type="expression patterns" value="Expressed in secondary oocyte and 145 other cell types or tissues"/>
</dbReference>
<accession>A0A1W2PPF7</accession>
<dbReference type="InterPro" id="IPR003671">
    <property type="entry name" value="SPIN/Ssty"/>
</dbReference>
<comment type="similarity">
    <text evidence="1">Belongs to the SPIN/STSY family.</text>
</comment>
<dbReference type="Proteomes" id="UP000005640">
    <property type="component" value="Chromosome X"/>
</dbReference>
<gene>
    <name evidence="3" type="primary">SPIN3</name>
</gene>
<dbReference type="OrthoDB" id="9944558at2759"/>
<dbReference type="ExpressionAtlas" id="A0A1W2PPF7">
    <property type="expression patterns" value="baseline and differential"/>
</dbReference>
<evidence type="ECO:0007829" key="5">
    <source>
        <dbReference type="PeptideAtlas" id="A0A1W2PPF7"/>
    </source>
</evidence>
<evidence type="ECO:0000256" key="2">
    <source>
        <dbReference type="SAM" id="MobiDB-lite"/>
    </source>
</evidence>
<evidence type="ECO:0000313" key="3">
    <source>
        <dbReference type="Ensembl" id="ENSP00000491519.1"/>
    </source>
</evidence>
<keyword evidence="5 6" id="KW-1267">Proteomics identification</keyword>
<dbReference type="Pfam" id="PF02513">
    <property type="entry name" value="Spin-Ssty"/>
    <property type="match status" value="1"/>
</dbReference>
<protein>
    <submittedName>
        <fullName evidence="3">Spindlin family member 3</fullName>
    </submittedName>
</protein>
<dbReference type="PANTHER" id="PTHR10405">
    <property type="entry name" value="SPINDLIN"/>
    <property type="match status" value="1"/>
</dbReference>
<dbReference type="GO" id="GO:0140002">
    <property type="term" value="F:histone H3K4me3 reader activity"/>
    <property type="evidence" value="ECO:0007669"/>
    <property type="project" value="UniProtKB-ARBA"/>
</dbReference>
<evidence type="ECO:0000256" key="1">
    <source>
        <dbReference type="ARBA" id="ARBA00009467"/>
    </source>
</evidence>
<dbReference type="GeneTree" id="ENSGT00950000182925"/>
<dbReference type="InterPro" id="IPR042567">
    <property type="entry name" value="SPIN/Ssty_sf"/>
</dbReference>
<dbReference type="ChiTaRS" id="SPIN3">
    <property type="organism name" value="human"/>
</dbReference>
<evidence type="ECO:0007829" key="6">
    <source>
        <dbReference type="ProteomicsDB" id="A0A1W2PPF7"/>
    </source>
</evidence>
<dbReference type="HGNC" id="HGNC:27272">
    <property type="gene designation" value="SPIN3"/>
</dbReference>
<dbReference type="Ensembl" id="ENST00000640768.1">
    <property type="protein sequence ID" value="ENSP00000491519.1"/>
    <property type="gene ID" value="ENSG00000204271.13"/>
</dbReference>
<reference evidence="3" key="6">
    <citation type="submission" date="2025-09" db="UniProtKB">
        <authorList>
            <consortium name="Ensembl"/>
        </authorList>
    </citation>
    <scope>IDENTIFICATION</scope>
</reference>
<reference evidence="3 4" key="1">
    <citation type="journal article" date="2001" name="Nature">
        <title>Initial sequencing and analysis of the human genome.</title>
        <authorList>
            <consortium name="International Human Genome Sequencing Consortium"/>
            <person name="Lander E.S."/>
            <person name="Linton L.M."/>
            <person name="Birren B."/>
            <person name="Nusbaum C."/>
            <person name="Zody M.C."/>
            <person name="Baldwin J."/>
            <person name="Devon K."/>
            <person name="Dewar K."/>
            <person name="Doyle M."/>
            <person name="FitzHugh W."/>
            <person name="Funke R."/>
            <person name="Gage D."/>
            <person name="Harris K."/>
            <person name="Heaford A."/>
            <person name="Howland J."/>
            <person name="Kann L."/>
            <person name="Lehoczky J."/>
            <person name="LeVine R."/>
            <person name="McEwan P."/>
            <person name="McKernan K."/>
            <person name="Meldrim J."/>
            <person name="Mesirov J.P."/>
            <person name="Miranda C."/>
            <person name="Morris W."/>
            <person name="Naylor J."/>
            <person name="Raymond C."/>
            <person name="Rosetti M."/>
            <person name="Santos R."/>
            <person name="Sheridan A."/>
            <person name="Sougnez C."/>
            <person name="Stange-Thomann N."/>
            <person name="Stojanovic N."/>
            <person name="Subramanian A."/>
            <person name="Wyman D."/>
            <person name="Rogers J."/>
            <person name="Sulston J."/>
            <person name="Ainscough R."/>
            <person name="Beck S."/>
            <person name="Bentley D."/>
            <person name="Burton J."/>
            <person name="Clee C."/>
            <person name="Carter N."/>
            <person name="Coulson A."/>
            <person name="Deadman R."/>
            <person name="Deloukas P."/>
            <person name="Dunham A."/>
            <person name="Dunham I."/>
            <person name="Durbin R."/>
            <person name="French L."/>
            <person name="Grafham D."/>
            <person name="Gregory S."/>
            <person name="Hubbard T."/>
            <person name="Humphray S."/>
            <person name="Hunt A."/>
            <person name="Jones M."/>
            <person name="Lloyd C."/>
            <person name="McMurray A."/>
            <person name="Matthews L."/>
            <person name="Mercer S."/>
            <person name="Milne S."/>
            <person name="Mullikin J.C."/>
            <person name="Mungall A."/>
            <person name="Plumb R."/>
            <person name="Ross M."/>
            <person name="Shownkeen R."/>
            <person name="Sims S."/>
            <person name="Waterston R.H."/>
            <person name="Wilson R.K."/>
            <person name="Hillier L.W."/>
            <person name="McPherson J.D."/>
            <person name="Marra M.A."/>
            <person name="Mardis E.R."/>
            <person name="Fulton L.A."/>
            <person name="Chinwalla A.T."/>
            <person name="Pepin K.H."/>
            <person name="Gish W.R."/>
            <person name="Chissoe S.L."/>
            <person name="Wendl M.C."/>
            <person name="Delehaunty K.D."/>
            <person name="Miner T.L."/>
            <person name="Delehaunty A."/>
            <person name="Kramer J.B."/>
            <person name="Cook L.L."/>
            <person name="Fulton R.S."/>
            <person name="Johnson D.L."/>
            <person name="Minx P.J."/>
            <person name="Clifton S.W."/>
            <person name="Hawkins T."/>
            <person name="Branscomb E."/>
            <person name="Predki P."/>
            <person name="Richardson P."/>
            <person name="Wenning S."/>
            <person name="Slezak T."/>
            <person name="Doggett N."/>
            <person name="Cheng J.F."/>
            <person name="Olsen A."/>
            <person name="Lucas S."/>
            <person name="Elkin C."/>
            <person name="Uberbacher E."/>
            <person name="Frazier M."/>
            <person name="Gibbs R.A."/>
            <person name="Muzny D.M."/>
            <person name="Scherer S.E."/>
            <person name="Bouck J.B."/>
            <person name="Sodergren E.J."/>
            <person name="Worley K.C."/>
            <person name="Rives C.M."/>
            <person name="Gorrell J.H."/>
            <person name="Metzker M.L."/>
            <person name="Naylor S.L."/>
            <person name="Kucherlapati R.S."/>
            <person name="Nelson D.L."/>
            <person name="Weinstock G.M."/>
            <person name="Sakaki Y."/>
            <person name="Fujiyama A."/>
            <person name="Hattori M."/>
            <person name="Yada T."/>
            <person name="Toyoda A."/>
            <person name="Itoh T."/>
            <person name="Kawagoe C."/>
            <person name="Watanabe H."/>
            <person name="Totoki Y."/>
            <person name="Taylor T."/>
            <person name="Weissenbach J."/>
            <person name="Heilig R."/>
            <person name="Saurin W."/>
            <person name="Artiguenave F."/>
            <person name="Brottier P."/>
            <person name="Bruls T."/>
            <person name="Pelletier E."/>
            <person name="Robert C."/>
            <person name="Wincker P."/>
            <person name="Smith D.R."/>
            <person name="Doucette-Stamm L."/>
            <person name="Rubenfield M."/>
            <person name="Weinstock K."/>
            <person name="Lee H.M."/>
            <person name="Dubois J."/>
            <person name="Rosenthal A."/>
            <person name="Platzer M."/>
            <person name="Nyakatura G."/>
            <person name="Taudien S."/>
            <person name="Rump A."/>
            <person name="Yang H."/>
            <person name="Yu J."/>
            <person name="Wang J."/>
            <person name="Huang G."/>
            <person name="Gu J."/>
            <person name="Hood L."/>
            <person name="Rowen L."/>
            <person name="Madan A."/>
            <person name="Qin S."/>
            <person name="Davis R.W."/>
            <person name="Federspiel N.A."/>
            <person name="Abola A.P."/>
            <person name="Proctor M.J."/>
            <person name="Myers R.M."/>
            <person name="Schmutz J."/>
            <person name="Dickson M."/>
            <person name="Grimwood J."/>
            <person name="Cox D.R."/>
            <person name="Olson M.V."/>
            <person name="Kaul R."/>
            <person name="Raymond C."/>
            <person name="Shimizu N."/>
            <person name="Kawasaki K."/>
            <person name="Minoshima S."/>
            <person name="Evans G.A."/>
            <person name="Athanasiou M."/>
            <person name="Schultz R."/>
            <person name="Roe B.A."/>
            <person name="Chen F."/>
            <person name="Pan H."/>
            <person name="Ramser J."/>
            <person name="Lehrach H."/>
            <person name="Reinhardt R."/>
            <person name="McCombie W.R."/>
            <person name="de la Bastide M."/>
            <person name="Dedhia N."/>
            <person name="Blocker H."/>
            <person name="Hornischer K."/>
            <person name="Nordsiek G."/>
            <person name="Agarwala R."/>
            <person name="Aravind L."/>
            <person name="Bailey J.A."/>
            <person name="Bateman A."/>
            <person name="Batzoglou S."/>
            <person name="Birney E."/>
            <person name="Bork P."/>
            <person name="Brown D.G."/>
            <person name="Burge C.B."/>
            <person name="Cerutti L."/>
            <person name="Chen H.C."/>
            <person name="Church D."/>
            <person name="Clamp M."/>
            <person name="Copley R.R."/>
            <person name="Doerks T."/>
            <person name="Eddy S.R."/>
            <person name="Eichler E.E."/>
            <person name="Furey T.S."/>
            <person name="Galagan J."/>
            <person name="Gilbert J.G."/>
            <person name="Harmon C."/>
            <person name="Hayashizaki Y."/>
            <person name="Haussler D."/>
            <person name="Hermjakob H."/>
            <person name="Hokamp K."/>
            <person name="Jang W."/>
            <person name="Johnson L.S."/>
            <person name="Jones T.A."/>
            <person name="Kasif S."/>
            <person name="Kaspryzk A."/>
            <person name="Kennedy S."/>
            <person name="Kent W.J."/>
            <person name="Kitts P."/>
            <person name="Koonin E.V."/>
            <person name="Korf I."/>
            <person name="Kulp D."/>
            <person name="Lancet D."/>
            <person name="Lowe T.M."/>
            <person name="McLysaght A."/>
            <person name="Mikkelsen T."/>
            <person name="Moran J.V."/>
            <person name="Mulder N."/>
            <person name="Pollara V.J."/>
            <person name="Ponting C.P."/>
            <person name="Schuler G."/>
            <person name="Schultz J."/>
            <person name="Slater G."/>
            <person name="Smit A.F."/>
            <person name="Stupka E."/>
            <person name="Szustakowski J."/>
            <person name="Thierry-Mieg D."/>
            <person name="Thierry-Mieg J."/>
            <person name="Wagner L."/>
            <person name="Wallis J."/>
            <person name="Wheeler R."/>
            <person name="Williams A."/>
            <person name="Wolf Y.I."/>
            <person name="Wolfe K.H."/>
            <person name="Yang S.P."/>
            <person name="Yeh R.F."/>
            <person name="Collins F."/>
            <person name="Guyer M.S."/>
            <person name="Peterson J."/>
            <person name="Felsenfeld A."/>
            <person name="Wetterstrand K.A."/>
            <person name="Patrinos A."/>
            <person name="Morgan M.J."/>
            <person name="de Jong P."/>
            <person name="Catanese J.J."/>
            <person name="Osoegawa K."/>
            <person name="Shizuya H."/>
            <person name="Choi S."/>
            <person name="Chen Y.J."/>
        </authorList>
    </citation>
    <scope>NUCLEOTIDE SEQUENCE [LARGE SCALE GENOMIC DNA]</scope>
</reference>
<proteinExistence type="evidence at protein level"/>
<evidence type="ECO:0000313" key="4">
    <source>
        <dbReference type="Proteomes" id="UP000005640"/>
    </source>
</evidence>
<sequence length="130" mass="14527">MKTPFGKAAAGQRSRTGAGHGSVSVTMIKRKAAHKKHRSRPTSQPRGNIVGCRIQHGWKDGDEPLTQWKGTVLDQINSTPEVLKELHPVKRKTAKAAAAEGTPYLGRHLCEIYMAEMRKTRNWERQNFGL</sequence>
<dbReference type="Antibodypedia" id="432">
    <property type="antibodies" value="50 antibodies from 11 providers"/>
</dbReference>
<dbReference type="AlphaFoldDB" id="A0A1W2PPF7"/>
<dbReference type="EMBL" id="AL139397">
    <property type="status" value="NOT_ANNOTATED_CDS"/>
    <property type="molecule type" value="Genomic_DNA"/>
</dbReference>
<reference evidence="3" key="5">
    <citation type="submission" date="2025-08" db="UniProtKB">
        <authorList>
            <consortium name="Ensembl"/>
        </authorList>
    </citation>
    <scope>IDENTIFICATION</scope>
</reference>
<dbReference type="VEuPathDB" id="HostDB:ENSG00000204271"/>
<keyword evidence="4" id="KW-1185">Reference proteome</keyword>
<reference evidence="7" key="4">
    <citation type="journal article" date="2012" name="Proc. Natl. Acad. Sci. U.S.A.">
        <title>N-terminal acetylome analyses and functional insights of the N-terminal acetyltransferase NatB.</title>
        <authorList>
            <person name="Van Damme P."/>
            <person name="Lasa M."/>
            <person name="Polevoda B."/>
            <person name="Gazquez C."/>
            <person name="Elosegui-Artola A."/>
            <person name="Kim D.S."/>
            <person name="De Juan-Pardo E."/>
            <person name="Demeyer K."/>
            <person name="Hole K."/>
            <person name="Larrea E."/>
            <person name="Timmerman E."/>
            <person name="Prieto J."/>
            <person name="Arnesen T."/>
            <person name="Sherman F."/>
            <person name="Gevaert K."/>
            <person name="Aldabe R."/>
        </authorList>
    </citation>
    <scope>IDENTIFICATION BY MASS SPECTROMETRY [LARGE SCALE ANALYSIS]</scope>
</reference>
<feature type="compositionally biased region" description="Basic residues" evidence="2">
    <location>
        <begin position="28"/>
        <end position="40"/>
    </location>
</feature>
<dbReference type="MassIVE" id="A0A1W2PPF7"/>
<name>A0A1W2PPF7_HUMAN</name>
<dbReference type="OpenTargets" id="ENSG00000204271"/>
<organism evidence="3 4">
    <name type="scientific">Homo sapiens</name>
    <name type="common">Human</name>
    <dbReference type="NCBI Taxonomy" id="9606"/>
    <lineage>
        <taxon>Eukaryota</taxon>
        <taxon>Metazoa</taxon>
        <taxon>Chordata</taxon>
        <taxon>Craniata</taxon>
        <taxon>Vertebrata</taxon>
        <taxon>Euteleostomi</taxon>
        <taxon>Mammalia</taxon>
        <taxon>Eutheria</taxon>
        <taxon>Euarchontoglires</taxon>
        <taxon>Primates</taxon>
        <taxon>Haplorrhini</taxon>
        <taxon>Catarrhini</taxon>
        <taxon>Hominidae</taxon>
        <taxon>Homo</taxon>
    </lineage>
</organism>
<dbReference type="Gene3D" id="2.80.10.70">
    <property type="entry name" value="Spindlin/Ssty"/>
    <property type="match status" value="1"/>
</dbReference>
<feature type="region of interest" description="Disordered" evidence="2">
    <location>
        <begin position="1"/>
        <end position="49"/>
    </location>
</feature>
<dbReference type="GO" id="GO:0007276">
    <property type="term" value="P:gamete generation"/>
    <property type="evidence" value="ECO:0007669"/>
    <property type="project" value="InterPro"/>
</dbReference>
<reference evidence="3 4" key="3">
    <citation type="journal article" date="2005" name="Nature">
        <title>The DNA sequence of the human X chromosome.</title>
        <authorList>
            <person name="Ross M.T."/>
            <person name="Grafham D.V."/>
            <person name="Coffey A.J."/>
            <person name="Scherer S."/>
            <person name="McLay K."/>
            <person name="Muzny D."/>
            <person name="Platzer M."/>
            <person name="Howell G.R."/>
            <person name="Burrows C."/>
            <person name="Bird C.P."/>
            <person name="Frankish A."/>
            <person name="Lovell F.L."/>
            <person name="Howe K.L."/>
            <person name="Ashurst J.L."/>
            <person name="Fulton R.S."/>
            <person name="Sudbrak R."/>
            <person name="Wen G."/>
            <person name="Jones M.C."/>
            <person name="Hurles M.E."/>
            <person name="Andrews T.D."/>
            <person name="Scott C.E."/>
            <person name="Searle S."/>
            <person name="Ramser J."/>
            <person name="Whittaker A."/>
            <person name="Deadman R."/>
            <person name="Carter N.P."/>
            <person name="Hunt S.E."/>
            <person name="Chen R."/>
            <person name="Cree A."/>
            <person name="Gunaratne P."/>
            <person name="Havlak P."/>
            <person name="Hodgson A."/>
            <person name="Metzker M.L."/>
            <person name="Richards S."/>
            <person name="Scott G."/>
            <person name="Steffen D."/>
            <person name="Sodergren E."/>
            <person name="Wheeler D.A."/>
            <person name="Worley K.C."/>
            <person name="Ainscough R."/>
            <person name="Ambrose K.D."/>
            <person name="Ansari-Lari M.A."/>
            <person name="Aradhya S."/>
            <person name="Ashwell R.I."/>
            <person name="Babbage A.K."/>
            <person name="Bagguley C.L."/>
            <person name="Ballabio A."/>
            <person name="Banerjee R."/>
            <person name="Barker G.E."/>
            <person name="Barlow K.F."/>
            <person name="Barrett I.P."/>
            <person name="Bates K.N."/>
            <person name="Beare D.M."/>
            <person name="Beasley H."/>
            <person name="Beasley O."/>
            <person name="Beck A."/>
            <person name="Bethel G."/>
            <person name="Blechschmidt K."/>
            <person name="Brady N."/>
            <person name="Bray-Allen S."/>
            <person name="Bridgeman A.M."/>
            <person name="Brown A.J."/>
            <person name="Brown M.J."/>
            <person name="Bonnin D."/>
            <person name="Bruford E.A."/>
            <person name="Buhay C."/>
            <person name="Burch P."/>
            <person name="Burford D."/>
            <person name="Burgess J."/>
            <person name="Burrill W."/>
            <person name="Burton J."/>
            <person name="Bye J.M."/>
            <person name="Carder C."/>
            <person name="Carrel L."/>
            <person name="Chako J."/>
            <person name="Chapman J.C."/>
            <person name="Chavez D."/>
            <person name="Chen E."/>
            <person name="Chen G."/>
            <person name="Chen Y."/>
            <person name="Chen Z."/>
            <person name="Chinault C."/>
            <person name="Ciccodicola A."/>
            <person name="Clark S.Y."/>
            <person name="Clarke G."/>
            <person name="Clee C.M."/>
            <person name="Clegg S."/>
            <person name="Clerc-Blankenburg K."/>
            <person name="Clifford K."/>
            <person name="Cobley V."/>
            <person name="Cole C.G."/>
            <person name="Conquer J.S."/>
            <person name="Corby N."/>
            <person name="Connor R.E."/>
            <person name="David R."/>
            <person name="Davies J."/>
            <person name="Davis C."/>
            <person name="Davis J."/>
            <person name="Delgado O."/>
            <person name="Deshazo D."/>
            <person name="Dhami P."/>
            <person name="Ding Y."/>
            <person name="Dinh H."/>
            <person name="Dodsworth S."/>
            <person name="Draper H."/>
            <person name="Dugan-Rocha S."/>
            <person name="Dunham A."/>
            <person name="Dunn M."/>
            <person name="Durbin K.J."/>
            <person name="Dutta I."/>
            <person name="Eades T."/>
            <person name="Ellwood M."/>
            <person name="Emery-Cohen A."/>
            <person name="Errington H."/>
            <person name="Evans K.L."/>
            <person name="Faulkner L."/>
            <person name="Francis F."/>
            <person name="Frankland J."/>
            <person name="Fraser A.E."/>
            <person name="Galgoczy P."/>
            <person name="Gilbert J."/>
            <person name="Gill R."/>
            <person name="Glockner G."/>
            <person name="Gregory S.G."/>
            <person name="Gribble S."/>
            <person name="Griffiths C."/>
            <person name="Grocock R."/>
            <person name="Gu Y."/>
            <person name="Gwilliam R."/>
            <person name="Hamilton C."/>
            <person name="Hart E.A."/>
            <person name="Hawes A."/>
            <person name="Heath P.D."/>
            <person name="Heitmann K."/>
            <person name="Hennig S."/>
            <person name="Hernandez J."/>
            <person name="Hinzmann B."/>
            <person name="Ho S."/>
            <person name="Hoffs M."/>
            <person name="Howden P.J."/>
            <person name="Huckle E.J."/>
            <person name="Hume J."/>
            <person name="Hunt P.J."/>
            <person name="Hunt A.R."/>
            <person name="Isherwood J."/>
            <person name="Jacob L."/>
            <person name="Johnson D."/>
            <person name="Jones S."/>
            <person name="de Jong P.J."/>
            <person name="Joseph S.S."/>
            <person name="Keenan S."/>
            <person name="Kelly S."/>
            <person name="Kershaw J.K."/>
            <person name="Khan Z."/>
            <person name="Kioschis P."/>
            <person name="Klages S."/>
            <person name="Knights A.J."/>
            <person name="Kosiura A."/>
            <person name="Kovar-Smith C."/>
            <person name="Laird G.K."/>
            <person name="Langford C."/>
            <person name="Lawlor S."/>
            <person name="Leversha M."/>
            <person name="Lewis L."/>
            <person name="Liu W."/>
            <person name="Lloyd C."/>
            <person name="Lloyd D.M."/>
            <person name="Loulseged H."/>
            <person name="Loveland J.E."/>
            <person name="Lovell J.D."/>
            <person name="Lozado R."/>
            <person name="Lu J."/>
            <person name="Lyne R."/>
            <person name="Ma J."/>
            <person name="Maheshwari M."/>
            <person name="Matthews L.H."/>
            <person name="McDowall J."/>
            <person name="McLaren S."/>
            <person name="McMurray A."/>
            <person name="Meidl P."/>
            <person name="Meitinger T."/>
            <person name="Milne S."/>
            <person name="Miner G."/>
            <person name="Mistry S.L."/>
            <person name="Morgan M."/>
            <person name="Morris S."/>
            <person name="Muller I."/>
            <person name="Mullikin J.C."/>
            <person name="Nguyen N."/>
            <person name="Nordsiek G."/>
            <person name="Nyakatura G."/>
            <person name="O'Dell C.N."/>
            <person name="Okwuonu G."/>
            <person name="Palmer S."/>
            <person name="Pandian R."/>
            <person name="Parker D."/>
            <person name="Parrish J."/>
            <person name="Pasternak S."/>
            <person name="Patel D."/>
            <person name="Pearce A.V."/>
            <person name="Pearson D.M."/>
            <person name="Pelan S.E."/>
            <person name="Perez L."/>
            <person name="Porter K.M."/>
            <person name="Ramsey Y."/>
            <person name="Reichwald K."/>
            <person name="Rhodes S."/>
            <person name="Ridler K.A."/>
            <person name="Schlessinger D."/>
            <person name="Schueler M.G."/>
            <person name="Sehra H.K."/>
            <person name="Shaw-Smith C."/>
            <person name="Shen H."/>
            <person name="Sheridan E.M."/>
            <person name="Shownkeen R."/>
            <person name="Skuce C.D."/>
            <person name="Smith M.L."/>
            <person name="Sotheran E.C."/>
            <person name="Steingruber H.E."/>
            <person name="Steward C.A."/>
            <person name="Storey R."/>
            <person name="Swann R.M."/>
            <person name="Swarbreck D."/>
            <person name="Tabor P.E."/>
            <person name="Taudien S."/>
            <person name="Taylor T."/>
            <person name="Teague B."/>
            <person name="Thomas K."/>
            <person name="Thorpe A."/>
            <person name="Timms K."/>
            <person name="Tracey A."/>
            <person name="Trevanion S."/>
            <person name="Tromans A.C."/>
            <person name="d'Urso M."/>
            <person name="Verduzco D."/>
            <person name="Villasana D."/>
            <person name="Waldron L."/>
            <person name="Wall M."/>
            <person name="Wang Q."/>
            <person name="Warren J."/>
            <person name="Warry G.L."/>
            <person name="Wei X."/>
            <person name="West A."/>
            <person name="Whitehead S.L."/>
            <person name="Whiteley M.N."/>
            <person name="Wilkinson J.E."/>
            <person name="Willey D.L."/>
            <person name="Williams G."/>
            <person name="Williams L."/>
            <person name="Williamson A."/>
            <person name="Williamson H."/>
            <person name="Wilming L."/>
            <person name="Woodmansey R.L."/>
            <person name="Wray P.W."/>
            <person name="Yen J."/>
            <person name="Zhang J."/>
            <person name="Zhou J."/>
            <person name="Zoghbi H."/>
            <person name="Zorilla S."/>
            <person name="Buck D."/>
            <person name="Reinhardt R."/>
            <person name="Poustka A."/>
            <person name="Rosenthal A."/>
            <person name="Lehrach H."/>
            <person name="Meindl A."/>
            <person name="Minx P.J."/>
            <person name="Hillier L.W."/>
            <person name="Willard H.F."/>
            <person name="Wilson R.K."/>
            <person name="Waterston R.H."/>
            <person name="Rice C.M."/>
            <person name="Vaudin M."/>
            <person name="Coulson A."/>
            <person name="Nelson D.L."/>
            <person name="Weinstock G."/>
            <person name="Sulston J.E."/>
            <person name="Durbin R."/>
            <person name="Hubbard T."/>
            <person name="Gibbs R.A."/>
            <person name="Beck S."/>
            <person name="Rogers J."/>
            <person name="Bentley D.R."/>
        </authorList>
    </citation>
    <scope>NUCLEOTIDE SEQUENCE [LARGE SCALE GENOMIC DNA]</scope>
</reference>
<evidence type="ECO:0007829" key="7">
    <source>
        <dbReference type="PubMed" id="22814378"/>
    </source>
</evidence>